<sequence length="36" mass="4201">MVQRNLQYQNENICGIFCKILLRPISSCLICFAPRD</sequence>
<dbReference type="EMBL" id="CASHTH010002403">
    <property type="protein sequence ID" value="CAI8029393.1"/>
    <property type="molecule type" value="Genomic_DNA"/>
</dbReference>
<name>A0AA35WPU7_GEOBA</name>
<dbReference type="Proteomes" id="UP001174909">
    <property type="component" value="Unassembled WGS sequence"/>
</dbReference>
<comment type="caution">
    <text evidence="1">The sequence shown here is derived from an EMBL/GenBank/DDBJ whole genome shotgun (WGS) entry which is preliminary data.</text>
</comment>
<proteinExistence type="predicted"/>
<dbReference type="AlphaFoldDB" id="A0AA35WPU7"/>
<gene>
    <name evidence="1" type="ORF">GBAR_LOCUS16698</name>
</gene>
<organism evidence="1 2">
    <name type="scientific">Geodia barretti</name>
    <name type="common">Barrett's horny sponge</name>
    <dbReference type="NCBI Taxonomy" id="519541"/>
    <lineage>
        <taxon>Eukaryota</taxon>
        <taxon>Metazoa</taxon>
        <taxon>Porifera</taxon>
        <taxon>Demospongiae</taxon>
        <taxon>Heteroscleromorpha</taxon>
        <taxon>Tetractinellida</taxon>
        <taxon>Astrophorina</taxon>
        <taxon>Geodiidae</taxon>
        <taxon>Geodia</taxon>
    </lineage>
</organism>
<keyword evidence="2" id="KW-1185">Reference proteome</keyword>
<reference evidence="1" key="1">
    <citation type="submission" date="2023-03" db="EMBL/GenBank/DDBJ databases">
        <authorList>
            <person name="Steffen K."/>
            <person name="Cardenas P."/>
        </authorList>
    </citation>
    <scope>NUCLEOTIDE SEQUENCE</scope>
</reference>
<accession>A0AA35WPU7</accession>
<evidence type="ECO:0000313" key="1">
    <source>
        <dbReference type="EMBL" id="CAI8029393.1"/>
    </source>
</evidence>
<evidence type="ECO:0000313" key="2">
    <source>
        <dbReference type="Proteomes" id="UP001174909"/>
    </source>
</evidence>
<protein>
    <submittedName>
        <fullName evidence="1">Uncharacterized protein</fullName>
    </submittedName>
</protein>
<feature type="non-terminal residue" evidence="1">
    <location>
        <position position="36"/>
    </location>
</feature>